<evidence type="ECO:0000256" key="1">
    <source>
        <dbReference type="SAM" id="SignalP"/>
    </source>
</evidence>
<dbReference type="AlphaFoldDB" id="A0A8D8BQA0"/>
<proteinExistence type="predicted"/>
<dbReference type="EMBL" id="HBUE01087145">
    <property type="protein sequence ID" value="CAG6479889.1"/>
    <property type="molecule type" value="Transcribed_RNA"/>
</dbReference>
<protein>
    <submittedName>
        <fullName evidence="2">(northern house mosquito) hypothetical protein</fullName>
    </submittedName>
</protein>
<evidence type="ECO:0000313" key="2">
    <source>
        <dbReference type="EMBL" id="CAG6479889.1"/>
    </source>
</evidence>
<feature type="chain" id="PRO_5034739732" evidence="1">
    <location>
        <begin position="22"/>
        <end position="101"/>
    </location>
</feature>
<sequence length="101" mass="10402">MPRLAASWPAGLAALPAPAAALATESHSDPFVQPVHSSATQSLCLVSTSLNRPVGLCRPNPLLSYADVSSLIRRAWQLLPSLPPPGSSLARSTFSAPASSS</sequence>
<name>A0A8D8BQA0_CULPI</name>
<feature type="signal peptide" evidence="1">
    <location>
        <begin position="1"/>
        <end position="21"/>
    </location>
</feature>
<organism evidence="2">
    <name type="scientific">Culex pipiens</name>
    <name type="common">House mosquito</name>
    <dbReference type="NCBI Taxonomy" id="7175"/>
    <lineage>
        <taxon>Eukaryota</taxon>
        <taxon>Metazoa</taxon>
        <taxon>Ecdysozoa</taxon>
        <taxon>Arthropoda</taxon>
        <taxon>Hexapoda</taxon>
        <taxon>Insecta</taxon>
        <taxon>Pterygota</taxon>
        <taxon>Neoptera</taxon>
        <taxon>Endopterygota</taxon>
        <taxon>Diptera</taxon>
        <taxon>Nematocera</taxon>
        <taxon>Culicoidea</taxon>
        <taxon>Culicidae</taxon>
        <taxon>Culicinae</taxon>
        <taxon>Culicini</taxon>
        <taxon>Culex</taxon>
        <taxon>Culex</taxon>
    </lineage>
</organism>
<accession>A0A8D8BQA0</accession>
<keyword evidence="1" id="KW-0732">Signal</keyword>
<reference evidence="2" key="1">
    <citation type="submission" date="2021-05" db="EMBL/GenBank/DDBJ databases">
        <authorList>
            <person name="Alioto T."/>
            <person name="Alioto T."/>
            <person name="Gomez Garrido J."/>
        </authorList>
    </citation>
    <scope>NUCLEOTIDE SEQUENCE</scope>
</reference>